<accession>X0YAJ0</accession>
<comment type="caution">
    <text evidence="1">The sequence shown here is derived from an EMBL/GenBank/DDBJ whole genome shotgun (WGS) entry which is preliminary data.</text>
</comment>
<feature type="non-terminal residue" evidence="1">
    <location>
        <position position="124"/>
    </location>
</feature>
<protein>
    <submittedName>
        <fullName evidence="1">Uncharacterized protein</fullName>
    </submittedName>
</protein>
<reference evidence="1" key="1">
    <citation type="journal article" date="2014" name="Front. Microbiol.">
        <title>High frequency of phylogenetically diverse reductive dehalogenase-homologous genes in deep subseafloor sedimentary metagenomes.</title>
        <authorList>
            <person name="Kawai M."/>
            <person name="Futagami T."/>
            <person name="Toyoda A."/>
            <person name="Takaki Y."/>
            <person name="Nishi S."/>
            <person name="Hori S."/>
            <person name="Arai W."/>
            <person name="Tsubouchi T."/>
            <person name="Morono Y."/>
            <person name="Uchiyama I."/>
            <person name="Ito T."/>
            <person name="Fujiyama A."/>
            <person name="Inagaki F."/>
            <person name="Takami H."/>
        </authorList>
    </citation>
    <scope>NUCLEOTIDE SEQUENCE</scope>
    <source>
        <strain evidence="1">Expedition CK06-06</strain>
    </source>
</reference>
<name>X0YAJ0_9ZZZZ</name>
<dbReference type="Gene3D" id="3.90.176.10">
    <property type="entry name" value="Toxin ADP-ribosyltransferase, Chain A, domain 1"/>
    <property type="match status" value="1"/>
</dbReference>
<dbReference type="EMBL" id="BARS01051010">
    <property type="protein sequence ID" value="GAG52850.1"/>
    <property type="molecule type" value="Genomic_DNA"/>
</dbReference>
<organism evidence="1">
    <name type="scientific">marine sediment metagenome</name>
    <dbReference type="NCBI Taxonomy" id="412755"/>
    <lineage>
        <taxon>unclassified sequences</taxon>
        <taxon>metagenomes</taxon>
        <taxon>ecological metagenomes</taxon>
    </lineage>
</organism>
<gene>
    <name evidence="1" type="ORF">S01H1_76049</name>
</gene>
<dbReference type="AlphaFoldDB" id="X0YAJ0"/>
<sequence length="124" mass="14058">MDLDRLCEGAPALNEDITLYSSKRMSIFMDAGGALRTTLDYATLTADPPVLIRCRSFMSATVNPNIDVDYFSNNMDFCCVFKIRVQAAHSRGLLPILTGGKSWLNPSRHEQEVLLHRKSYLRFR</sequence>
<proteinExistence type="predicted"/>
<evidence type="ECO:0000313" key="1">
    <source>
        <dbReference type="EMBL" id="GAG52850.1"/>
    </source>
</evidence>